<evidence type="ECO:0008006" key="10">
    <source>
        <dbReference type="Google" id="ProtNLM"/>
    </source>
</evidence>
<dbReference type="InterPro" id="IPR000595">
    <property type="entry name" value="cNMP-bd_dom"/>
</dbReference>
<comment type="similarity">
    <text evidence="1">Belongs to the NTE family.</text>
</comment>
<keyword evidence="4" id="KW-0443">Lipid metabolism</keyword>
<evidence type="ECO:0000256" key="5">
    <source>
        <dbReference type="PROSITE-ProRule" id="PRU01161"/>
    </source>
</evidence>
<evidence type="ECO:0000256" key="3">
    <source>
        <dbReference type="ARBA" id="ARBA00022963"/>
    </source>
</evidence>
<evidence type="ECO:0000259" key="7">
    <source>
        <dbReference type="PROSITE" id="PS51635"/>
    </source>
</evidence>
<reference evidence="8 9" key="1">
    <citation type="submission" date="2017-10" db="EMBL/GenBank/DDBJ databases">
        <title>Novel microbial diversity and functional potential in the marine mammal oral microbiome.</title>
        <authorList>
            <person name="Dudek N.K."/>
            <person name="Sun C.L."/>
            <person name="Burstein D."/>
            <person name="Kantor R.S."/>
            <person name="Aliaga Goltsman D.S."/>
            <person name="Bik E.M."/>
            <person name="Thomas B.C."/>
            <person name="Banfield J.F."/>
            <person name="Relman D.A."/>
        </authorList>
    </citation>
    <scope>NUCLEOTIDE SEQUENCE [LARGE SCALE GENOMIC DNA]</scope>
    <source>
        <strain evidence="8">DOLJORAL78_47_16</strain>
    </source>
</reference>
<dbReference type="SUPFAM" id="SSF52540">
    <property type="entry name" value="P-loop containing nucleoside triphosphate hydrolases"/>
    <property type="match status" value="1"/>
</dbReference>
<dbReference type="Pfam" id="PF01734">
    <property type="entry name" value="Patatin"/>
    <property type="match status" value="1"/>
</dbReference>
<dbReference type="SMART" id="SM00100">
    <property type="entry name" value="cNMP"/>
    <property type="match status" value="1"/>
</dbReference>
<dbReference type="AlphaFoldDB" id="A0A2G6KDM5"/>
<feature type="domain" description="PNPLA" evidence="7">
    <location>
        <begin position="377"/>
        <end position="540"/>
    </location>
</feature>
<dbReference type="GO" id="GO:0016042">
    <property type="term" value="P:lipid catabolic process"/>
    <property type="evidence" value="ECO:0007669"/>
    <property type="project" value="UniProtKB-KW"/>
</dbReference>
<dbReference type="SUPFAM" id="SSF51206">
    <property type="entry name" value="cAMP-binding domain-like"/>
    <property type="match status" value="1"/>
</dbReference>
<evidence type="ECO:0000256" key="4">
    <source>
        <dbReference type="ARBA" id="ARBA00023098"/>
    </source>
</evidence>
<dbReference type="PROSITE" id="PS50042">
    <property type="entry name" value="CNMP_BINDING_3"/>
    <property type="match status" value="1"/>
</dbReference>
<sequence length="652" mass="72261">MIKREFLISLAELRKNALFSDVKISELRRILPTLRKEYYPRSAEICKEGDVGSCLYIILSGQIKLTTTIESTHTETLTYLNAGDFFGEGALLSNEPRTVTAEAAIDAEVLLLGRQSFYDLVECDPTVMHNIIRTIDRRLRRRTWRMFHQQPKQSQIISVYSPKKVRIKTFVAVNLAASLYKQTGHPVVILDMTMTSPNIALILGMPVCQTIGEKDVNEDTLNAVLCSHTDGFDLVTMSADLLRTGQIAREKIAGVLSVLKTRFQYIVINTSAEISNNTFEALDLSDRVVLLSPIGEEPPSGMFDHQDLIAVYYFPQDTLQRDVHLTEGAPLILPPGEMEEQHFYDKGEIVTRSLPNTEVSVTIDRIARHVAGMRIGLALGGMAARGLSHIGVLKVLEEHHIPIDMIAGTNTGAIVGAMYALGMSASDIERMVLGLQQHLPLVSIRDFYPFKGGLLGHRRIIELLSEYIPHKITFHQLKIPLRIITMALDVGQEVVLNTGLLFEGIEASIAMPGIFPPVKCGEKYLVDGTSINPVPLSDLLEMGADILVGVNSFAPLTPSYTPPPEDYENLVGCAENLKIIDIIIRSFQNLQYEISTAKGMIADVTIAPELIGYTWNDFGKAEGIIKAGEKAARNAIADIENVINNRRLYRKV</sequence>
<gene>
    <name evidence="8" type="ORF">CSA56_10385</name>
</gene>
<dbReference type="GO" id="GO:0004622">
    <property type="term" value="F:phosphatidylcholine lysophospholipase activity"/>
    <property type="evidence" value="ECO:0007669"/>
    <property type="project" value="UniProtKB-ARBA"/>
</dbReference>
<dbReference type="InterPro" id="IPR018488">
    <property type="entry name" value="cNMP-bd_CS"/>
</dbReference>
<accession>A0A2G6KDM5</accession>
<organism evidence="8 9">
    <name type="scientific">candidate division KSB3 bacterium</name>
    <dbReference type="NCBI Taxonomy" id="2044937"/>
    <lineage>
        <taxon>Bacteria</taxon>
        <taxon>candidate division KSB3</taxon>
    </lineage>
</organism>
<dbReference type="PROSITE" id="PS51635">
    <property type="entry name" value="PNPLA"/>
    <property type="match status" value="1"/>
</dbReference>
<proteinExistence type="inferred from homology"/>
<dbReference type="CDD" id="cd00038">
    <property type="entry name" value="CAP_ED"/>
    <property type="match status" value="1"/>
</dbReference>
<comment type="caution">
    <text evidence="8">The sequence shown here is derived from an EMBL/GenBank/DDBJ whole genome shotgun (WGS) entry which is preliminary data.</text>
</comment>
<comment type="caution">
    <text evidence="5">Lacks conserved residue(s) required for the propagation of feature annotation.</text>
</comment>
<dbReference type="PANTHER" id="PTHR14226:SF29">
    <property type="entry name" value="NEUROPATHY TARGET ESTERASE SWS"/>
    <property type="match status" value="1"/>
</dbReference>
<dbReference type="InterPro" id="IPR016035">
    <property type="entry name" value="Acyl_Trfase/lysoPLipase"/>
</dbReference>
<evidence type="ECO:0000256" key="1">
    <source>
        <dbReference type="ARBA" id="ARBA00006636"/>
    </source>
</evidence>
<dbReference type="EMBL" id="PDSK01000095">
    <property type="protein sequence ID" value="PIE33725.1"/>
    <property type="molecule type" value="Genomic_DNA"/>
</dbReference>
<evidence type="ECO:0000313" key="9">
    <source>
        <dbReference type="Proteomes" id="UP000230821"/>
    </source>
</evidence>
<evidence type="ECO:0000256" key="2">
    <source>
        <dbReference type="ARBA" id="ARBA00022801"/>
    </source>
</evidence>
<dbReference type="Proteomes" id="UP000230821">
    <property type="component" value="Unassembled WGS sequence"/>
</dbReference>
<dbReference type="InterPro" id="IPR014710">
    <property type="entry name" value="RmlC-like_jellyroll"/>
</dbReference>
<dbReference type="Gene3D" id="2.60.120.10">
    <property type="entry name" value="Jelly Rolls"/>
    <property type="match status" value="1"/>
</dbReference>
<evidence type="ECO:0000313" key="8">
    <source>
        <dbReference type="EMBL" id="PIE33725.1"/>
    </source>
</evidence>
<evidence type="ECO:0000259" key="6">
    <source>
        <dbReference type="PROSITE" id="PS50042"/>
    </source>
</evidence>
<keyword evidence="2" id="KW-0378">Hydrolase</keyword>
<feature type="domain" description="Cyclic nucleotide-binding" evidence="6">
    <location>
        <begin position="18"/>
        <end position="138"/>
    </location>
</feature>
<dbReference type="Pfam" id="PF00027">
    <property type="entry name" value="cNMP_binding"/>
    <property type="match status" value="1"/>
</dbReference>
<dbReference type="PANTHER" id="PTHR14226">
    <property type="entry name" value="NEUROPATHY TARGET ESTERASE/SWISS CHEESE D.MELANOGASTER"/>
    <property type="match status" value="1"/>
</dbReference>
<name>A0A2G6KDM5_9BACT</name>
<dbReference type="CDD" id="cd07205">
    <property type="entry name" value="Pat_PNPLA6_PNPLA7_NTE1_like"/>
    <property type="match status" value="1"/>
</dbReference>
<keyword evidence="3" id="KW-0442">Lipid degradation</keyword>
<dbReference type="InterPro" id="IPR050301">
    <property type="entry name" value="NTE"/>
</dbReference>
<dbReference type="Gene3D" id="3.40.1090.10">
    <property type="entry name" value="Cytosolic phospholipase A2 catalytic domain"/>
    <property type="match status" value="2"/>
</dbReference>
<dbReference type="InterPro" id="IPR002641">
    <property type="entry name" value="PNPLA_dom"/>
</dbReference>
<protein>
    <recommendedName>
        <fullName evidence="10">Cyclic nucleotide-binding domain-containing protein</fullName>
    </recommendedName>
</protein>
<dbReference type="SUPFAM" id="SSF52151">
    <property type="entry name" value="FabD/lysophospholipase-like"/>
    <property type="match status" value="1"/>
</dbReference>
<dbReference type="InterPro" id="IPR027417">
    <property type="entry name" value="P-loop_NTPase"/>
</dbReference>
<dbReference type="Gene3D" id="3.40.50.300">
    <property type="entry name" value="P-loop containing nucleotide triphosphate hydrolases"/>
    <property type="match status" value="1"/>
</dbReference>
<dbReference type="InterPro" id="IPR018490">
    <property type="entry name" value="cNMP-bd_dom_sf"/>
</dbReference>
<dbReference type="PROSITE" id="PS00888">
    <property type="entry name" value="CNMP_BINDING_1"/>
    <property type="match status" value="1"/>
</dbReference>